<reference evidence="3" key="1">
    <citation type="journal article" date="2020" name="Stud. Mycol.">
        <title>101 Dothideomycetes genomes: a test case for predicting lifestyles and emergence of pathogens.</title>
        <authorList>
            <person name="Haridas S."/>
            <person name="Albert R."/>
            <person name="Binder M."/>
            <person name="Bloem J."/>
            <person name="Labutti K."/>
            <person name="Salamov A."/>
            <person name="Andreopoulos B."/>
            <person name="Baker S."/>
            <person name="Barry K."/>
            <person name="Bills G."/>
            <person name="Bluhm B."/>
            <person name="Cannon C."/>
            <person name="Castanera R."/>
            <person name="Culley D."/>
            <person name="Daum C."/>
            <person name="Ezra D."/>
            <person name="Gonzalez J."/>
            <person name="Henrissat B."/>
            <person name="Kuo A."/>
            <person name="Liang C."/>
            <person name="Lipzen A."/>
            <person name="Lutzoni F."/>
            <person name="Magnuson J."/>
            <person name="Mondo S."/>
            <person name="Nolan M."/>
            <person name="Ohm R."/>
            <person name="Pangilinan J."/>
            <person name="Park H.-J."/>
            <person name="Ramirez L."/>
            <person name="Alfaro M."/>
            <person name="Sun H."/>
            <person name="Tritt A."/>
            <person name="Yoshinaga Y."/>
            <person name="Zwiers L.-H."/>
            <person name="Turgeon B."/>
            <person name="Goodwin S."/>
            <person name="Spatafora J."/>
            <person name="Crous P."/>
            <person name="Grigoriev I."/>
        </authorList>
    </citation>
    <scope>NUCLEOTIDE SEQUENCE</scope>
    <source>
        <strain evidence="3">CBS 627.86</strain>
    </source>
</reference>
<dbReference type="OrthoDB" id="1933717at2759"/>
<accession>A0A6A5Z2W0</accession>
<dbReference type="PANTHER" id="PTHR42901">
    <property type="entry name" value="ALCOHOL DEHYDROGENASE"/>
    <property type="match status" value="1"/>
</dbReference>
<keyword evidence="4" id="KW-1185">Reference proteome</keyword>
<evidence type="ECO:0000313" key="3">
    <source>
        <dbReference type="EMBL" id="KAF2113765.1"/>
    </source>
</evidence>
<name>A0A6A5Z2W0_9PLEO</name>
<gene>
    <name evidence="3" type="ORF">BDV96DRAFT_116890</name>
</gene>
<dbReference type="GO" id="GO:0016491">
    <property type="term" value="F:oxidoreductase activity"/>
    <property type="evidence" value="ECO:0007669"/>
    <property type="project" value="UniProtKB-KW"/>
</dbReference>
<evidence type="ECO:0008006" key="5">
    <source>
        <dbReference type="Google" id="ProtNLM"/>
    </source>
</evidence>
<comment type="similarity">
    <text evidence="1">Belongs to the short-chain dehydrogenases/reductases (SDR) family.</text>
</comment>
<dbReference type="EMBL" id="ML977327">
    <property type="protein sequence ID" value="KAF2113765.1"/>
    <property type="molecule type" value="Genomic_DNA"/>
</dbReference>
<dbReference type="CDD" id="cd05233">
    <property type="entry name" value="SDR_c"/>
    <property type="match status" value="1"/>
</dbReference>
<evidence type="ECO:0000313" key="4">
    <source>
        <dbReference type="Proteomes" id="UP000799770"/>
    </source>
</evidence>
<dbReference type="InterPro" id="IPR036291">
    <property type="entry name" value="NAD(P)-bd_dom_sf"/>
</dbReference>
<protein>
    <recommendedName>
        <fullName evidence="5">NAD(P)-binding protein</fullName>
    </recommendedName>
</protein>
<evidence type="ECO:0000256" key="2">
    <source>
        <dbReference type="ARBA" id="ARBA00023002"/>
    </source>
</evidence>
<dbReference type="PRINTS" id="PR00081">
    <property type="entry name" value="GDHRDH"/>
</dbReference>
<sequence>MEADHFVKAQQFVRHTHRDEYPAIKPTQASLSQKGKVVVITGASQGLGERAFVPAFAKAGAKAIVLVARSADKLNNLAGKLAKEYPGVETLAVSTDIADPDSVANLFEKVKEKYGHADVLINNAGIFKAIGPVKDVDEAAWWDELTLNIRGTFLVTQGFLKALPTPETPAKVVTLTSGVAYQIFPGLSAYGMSKLGVWEIMKYVAAEHPNVVAVAQHPGVVMTDMVIDAFKPVAKDTPELVGGVGVWLSAWEGVDRKFLNGRFISSNWDVDDLVAKKDEILKADLLNIDIKGTFGHEHFAQ</sequence>
<dbReference type="Gene3D" id="3.40.50.720">
    <property type="entry name" value="NAD(P)-binding Rossmann-like Domain"/>
    <property type="match status" value="1"/>
</dbReference>
<dbReference type="AlphaFoldDB" id="A0A6A5Z2W0"/>
<dbReference type="Pfam" id="PF00106">
    <property type="entry name" value="adh_short"/>
    <property type="match status" value="1"/>
</dbReference>
<organism evidence="3 4">
    <name type="scientific">Lophiotrema nucula</name>
    <dbReference type="NCBI Taxonomy" id="690887"/>
    <lineage>
        <taxon>Eukaryota</taxon>
        <taxon>Fungi</taxon>
        <taxon>Dikarya</taxon>
        <taxon>Ascomycota</taxon>
        <taxon>Pezizomycotina</taxon>
        <taxon>Dothideomycetes</taxon>
        <taxon>Pleosporomycetidae</taxon>
        <taxon>Pleosporales</taxon>
        <taxon>Lophiotremataceae</taxon>
        <taxon>Lophiotrema</taxon>
    </lineage>
</organism>
<dbReference type="InterPro" id="IPR002347">
    <property type="entry name" value="SDR_fam"/>
</dbReference>
<keyword evidence="2" id="KW-0560">Oxidoreductase</keyword>
<evidence type="ECO:0000256" key="1">
    <source>
        <dbReference type="ARBA" id="ARBA00006484"/>
    </source>
</evidence>
<dbReference type="PANTHER" id="PTHR42901:SF1">
    <property type="entry name" value="ALCOHOL DEHYDROGENASE"/>
    <property type="match status" value="1"/>
</dbReference>
<proteinExistence type="inferred from homology"/>
<dbReference type="Proteomes" id="UP000799770">
    <property type="component" value="Unassembled WGS sequence"/>
</dbReference>
<dbReference type="SUPFAM" id="SSF51735">
    <property type="entry name" value="NAD(P)-binding Rossmann-fold domains"/>
    <property type="match status" value="1"/>
</dbReference>